<sequence length="160" mass="17614">MIELASATHFSSAPPSDFFARWIDHSSWAEWDPDTEWVSVEGPVREGALGVMKPRGGPKVKFEIFECEQDRVYTDVSRMPGTKLTFRHSVTPVEGGSEVAIRVWLEGPLSRLWARTAFKDFDVGAISSLDRLVALVEAEAEAEAKAKTDAPAPTPTPAQK</sequence>
<dbReference type="EMBL" id="CP049863">
    <property type="protein sequence ID" value="QIK62883.1"/>
    <property type="molecule type" value="Genomic_DNA"/>
</dbReference>
<accession>A0A6G7XEB1</accession>
<organism evidence="1 2">
    <name type="scientific">Leucobacter viscericola</name>
    <dbReference type="NCBI Taxonomy" id="2714935"/>
    <lineage>
        <taxon>Bacteria</taxon>
        <taxon>Bacillati</taxon>
        <taxon>Actinomycetota</taxon>
        <taxon>Actinomycetes</taxon>
        <taxon>Micrococcales</taxon>
        <taxon>Microbacteriaceae</taxon>
        <taxon>Leucobacter</taxon>
    </lineage>
</organism>
<dbReference type="AlphaFoldDB" id="A0A6G7XEB1"/>
<dbReference type="SUPFAM" id="SSF55961">
    <property type="entry name" value="Bet v1-like"/>
    <property type="match status" value="1"/>
</dbReference>
<dbReference type="RefSeq" id="WP_166290392.1">
    <property type="nucleotide sequence ID" value="NZ_CP049863.1"/>
</dbReference>
<dbReference type="Proteomes" id="UP000502677">
    <property type="component" value="Chromosome"/>
</dbReference>
<dbReference type="Gene3D" id="3.30.530.20">
    <property type="match status" value="1"/>
</dbReference>
<dbReference type="InterPro" id="IPR023393">
    <property type="entry name" value="START-like_dom_sf"/>
</dbReference>
<name>A0A6G7XEB1_9MICO</name>
<evidence type="ECO:0000313" key="1">
    <source>
        <dbReference type="EMBL" id="QIK62883.1"/>
    </source>
</evidence>
<evidence type="ECO:0000313" key="2">
    <source>
        <dbReference type="Proteomes" id="UP000502677"/>
    </source>
</evidence>
<reference evidence="1 2" key="1">
    <citation type="submission" date="2020-03" db="EMBL/GenBank/DDBJ databases">
        <title>Leucobacter sp. nov., isolated from beetles.</title>
        <authorList>
            <person name="Hyun D.-W."/>
            <person name="Bae J.-W."/>
        </authorList>
    </citation>
    <scope>NUCLEOTIDE SEQUENCE [LARGE SCALE GENOMIC DNA]</scope>
    <source>
        <strain evidence="1 2">HDW9C</strain>
    </source>
</reference>
<proteinExistence type="predicted"/>
<dbReference type="KEGG" id="lvi:G7068_06485"/>
<dbReference type="Pfam" id="PF10604">
    <property type="entry name" value="Polyketide_cyc2"/>
    <property type="match status" value="1"/>
</dbReference>
<dbReference type="InterPro" id="IPR019587">
    <property type="entry name" value="Polyketide_cyclase/dehydratase"/>
</dbReference>
<evidence type="ECO:0008006" key="3">
    <source>
        <dbReference type="Google" id="ProtNLM"/>
    </source>
</evidence>
<keyword evidence="2" id="KW-1185">Reference proteome</keyword>
<gene>
    <name evidence="1" type="ORF">G7068_06485</name>
</gene>
<protein>
    <recommendedName>
        <fullName evidence="3">Polyketide cyclase / dehydrase and lipid transport</fullName>
    </recommendedName>
</protein>